<protein>
    <submittedName>
        <fullName evidence="1">527_t:CDS:1</fullName>
    </submittedName>
</protein>
<sequence length="172" mass="20047">RISGVHVFCLNIPDIERERERKNQSSSFRPFNTLSESMKIKRSHAFSIQLGEAFKNEIPNFFNSIDRPVLQEVRFHVQDKDYLANYHNKEKTNSFDAFVKVIDQGQISRDAYRKLAALQPELPQDHNISGTRKKINEEMDKKVPINIVNVKNVPLVTTNEVLHINDQEIEEE</sequence>
<evidence type="ECO:0000313" key="1">
    <source>
        <dbReference type="EMBL" id="CAG8815210.1"/>
    </source>
</evidence>
<dbReference type="OrthoDB" id="2434739at2759"/>
<feature type="non-terminal residue" evidence="1">
    <location>
        <position position="1"/>
    </location>
</feature>
<name>A0A9N9K783_9GLOM</name>
<proteinExistence type="predicted"/>
<gene>
    <name evidence="1" type="ORF">RFULGI_LOCUS19175</name>
</gene>
<accession>A0A9N9K783</accession>
<dbReference type="Proteomes" id="UP000789396">
    <property type="component" value="Unassembled WGS sequence"/>
</dbReference>
<dbReference type="AlphaFoldDB" id="A0A9N9K783"/>
<comment type="caution">
    <text evidence="1">The sequence shown here is derived from an EMBL/GenBank/DDBJ whole genome shotgun (WGS) entry which is preliminary data.</text>
</comment>
<evidence type="ECO:0000313" key="2">
    <source>
        <dbReference type="Proteomes" id="UP000789396"/>
    </source>
</evidence>
<reference evidence="1" key="1">
    <citation type="submission" date="2021-06" db="EMBL/GenBank/DDBJ databases">
        <authorList>
            <person name="Kallberg Y."/>
            <person name="Tangrot J."/>
            <person name="Rosling A."/>
        </authorList>
    </citation>
    <scope>NUCLEOTIDE SEQUENCE</scope>
    <source>
        <strain evidence="1">IN212</strain>
    </source>
</reference>
<dbReference type="EMBL" id="CAJVPZ010090931">
    <property type="protein sequence ID" value="CAG8815210.1"/>
    <property type="molecule type" value="Genomic_DNA"/>
</dbReference>
<keyword evidence="2" id="KW-1185">Reference proteome</keyword>
<feature type="non-terminal residue" evidence="1">
    <location>
        <position position="172"/>
    </location>
</feature>
<organism evidence="1 2">
    <name type="scientific">Racocetra fulgida</name>
    <dbReference type="NCBI Taxonomy" id="60492"/>
    <lineage>
        <taxon>Eukaryota</taxon>
        <taxon>Fungi</taxon>
        <taxon>Fungi incertae sedis</taxon>
        <taxon>Mucoromycota</taxon>
        <taxon>Glomeromycotina</taxon>
        <taxon>Glomeromycetes</taxon>
        <taxon>Diversisporales</taxon>
        <taxon>Gigasporaceae</taxon>
        <taxon>Racocetra</taxon>
    </lineage>
</organism>